<keyword evidence="9" id="KW-1185">Reference proteome</keyword>
<accession>A0ABS9VIX0</accession>
<dbReference type="InterPro" id="IPR042096">
    <property type="entry name" value="Dihydro-acid_dehy_C"/>
</dbReference>
<feature type="domain" description="Dihydroxy-acid/6-phosphogluconate dehydratase N-terminal" evidence="6">
    <location>
        <begin position="48"/>
        <end position="361"/>
    </location>
</feature>
<keyword evidence="3" id="KW-0408">Iron</keyword>
<dbReference type="NCBIfam" id="NF004784">
    <property type="entry name" value="PRK06131.1"/>
    <property type="match status" value="1"/>
</dbReference>
<reference evidence="8 9" key="1">
    <citation type="submission" date="2022-03" db="EMBL/GenBank/DDBJ databases">
        <authorList>
            <person name="Jo J.-H."/>
            <person name="Im W.-T."/>
        </authorList>
    </citation>
    <scope>NUCLEOTIDE SEQUENCE [LARGE SCALE GENOMIC DNA]</scope>
    <source>
        <strain evidence="8 9">SM33</strain>
    </source>
</reference>
<dbReference type="EMBL" id="JAKZHW010000001">
    <property type="protein sequence ID" value="MCH8614643.1"/>
    <property type="molecule type" value="Genomic_DNA"/>
</dbReference>
<dbReference type="PANTHER" id="PTHR43183">
    <property type="entry name" value="HYPOTHETICAL DIHYDROXYACID DEHYDRATASE (EUROFUNG)-RELATED"/>
    <property type="match status" value="1"/>
</dbReference>
<dbReference type="Pfam" id="PF24877">
    <property type="entry name" value="ILV_EDD_C"/>
    <property type="match status" value="1"/>
</dbReference>
<evidence type="ECO:0000313" key="9">
    <source>
        <dbReference type="Proteomes" id="UP001203058"/>
    </source>
</evidence>
<dbReference type="PROSITE" id="PS00886">
    <property type="entry name" value="ILVD_EDD_1"/>
    <property type="match status" value="1"/>
</dbReference>
<dbReference type="RefSeq" id="WP_241445097.1">
    <property type="nucleotide sequence ID" value="NZ_JAKZHW010000001.1"/>
</dbReference>
<evidence type="ECO:0000259" key="7">
    <source>
        <dbReference type="Pfam" id="PF24877"/>
    </source>
</evidence>
<organism evidence="8 9">
    <name type="scientific">Sphingomonas telluris</name>
    <dbReference type="NCBI Taxonomy" id="2907998"/>
    <lineage>
        <taxon>Bacteria</taxon>
        <taxon>Pseudomonadati</taxon>
        <taxon>Pseudomonadota</taxon>
        <taxon>Alphaproteobacteria</taxon>
        <taxon>Sphingomonadales</taxon>
        <taxon>Sphingomonadaceae</taxon>
        <taxon>Sphingomonas</taxon>
    </lineage>
</organism>
<evidence type="ECO:0000256" key="1">
    <source>
        <dbReference type="ARBA" id="ARBA00006486"/>
    </source>
</evidence>
<dbReference type="InterPro" id="IPR000581">
    <property type="entry name" value="ILV_EDD_N"/>
</dbReference>
<evidence type="ECO:0000313" key="8">
    <source>
        <dbReference type="EMBL" id="MCH8614643.1"/>
    </source>
</evidence>
<evidence type="ECO:0000256" key="3">
    <source>
        <dbReference type="ARBA" id="ARBA00023004"/>
    </source>
</evidence>
<dbReference type="PANTHER" id="PTHR43183:SF1">
    <property type="entry name" value="HYPOTHETICAL DIHYDROXY-ACID DEHYDRATASE (EUROFUNG)-RELATED"/>
    <property type="match status" value="1"/>
</dbReference>
<evidence type="ECO:0000256" key="4">
    <source>
        <dbReference type="ARBA" id="ARBA00023014"/>
    </source>
</evidence>
<feature type="domain" description="Dihydroxy-acid/6-phosphogluconate dehydratase C-terminal" evidence="7">
    <location>
        <begin position="372"/>
        <end position="579"/>
    </location>
</feature>
<dbReference type="SUPFAM" id="SSF143975">
    <property type="entry name" value="IlvD/EDD N-terminal domain-like"/>
    <property type="match status" value="1"/>
</dbReference>
<dbReference type="InterPro" id="IPR052352">
    <property type="entry name" value="Sugar_Degrad_Dehydratases"/>
</dbReference>
<keyword evidence="4" id="KW-0411">Iron-sulfur</keyword>
<evidence type="ECO:0000259" key="6">
    <source>
        <dbReference type="Pfam" id="PF00920"/>
    </source>
</evidence>
<dbReference type="Gene3D" id="3.50.30.80">
    <property type="entry name" value="IlvD/EDD C-terminal domain-like"/>
    <property type="match status" value="1"/>
</dbReference>
<dbReference type="SUPFAM" id="SSF52016">
    <property type="entry name" value="LeuD/IlvD-like"/>
    <property type="match status" value="1"/>
</dbReference>
<comment type="caution">
    <text evidence="8">The sequence shown here is derived from an EMBL/GenBank/DDBJ whole genome shotgun (WGS) entry which is preliminary data.</text>
</comment>
<dbReference type="InterPro" id="IPR056740">
    <property type="entry name" value="ILV_EDD_C"/>
</dbReference>
<dbReference type="InterPro" id="IPR020558">
    <property type="entry name" value="DiOHA_6PGluconate_deHydtase_CS"/>
</dbReference>
<gene>
    <name evidence="8" type="ORF">LZ016_00790</name>
</gene>
<dbReference type="NCBIfam" id="NF009560">
    <property type="entry name" value="PRK13017.1"/>
    <property type="match status" value="1"/>
</dbReference>
<proteinExistence type="inferred from homology"/>
<dbReference type="Proteomes" id="UP001203058">
    <property type="component" value="Unassembled WGS sequence"/>
</dbReference>
<evidence type="ECO:0000256" key="2">
    <source>
        <dbReference type="ARBA" id="ARBA00022723"/>
    </source>
</evidence>
<keyword evidence="2" id="KW-0479">Metal-binding</keyword>
<protein>
    <submittedName>
        <fullName evidence="8">Dihydroxy-acid dehydratase family protein</fullName>
    </submittedName>
</protein>
<dbReference type="InterPro" id="IPR037237">
    <property type="entry name" value="IlvD/EDD_N"/>
</dbReference>
<dbReference type="Pfam" id="PF00920">
    <property type="entry name" value="ILVD_EDD_N"/>
    <property type="match status" value="1"/>
</dbReference>
<name>A0ABS9VIX0_9SPHN</name>
<evidence type="ECO:0000256" key="5">
    <source>
        <dbReference type="ARBA" id="ARBA00023239"/>
    </source>
</evidence>
<comment type="similarity">
    <text evidence="1">Belongs to the IlvD/Edd family.</text>
</comment>
<sequence length="601" mass="64750">MTQETPPAGKRLRSRAWFDDPANADMTALYLERYMNFGLALEELQSGKPIIGIAQTGSDLSPCNRHHLVLAERIRAGIIEAGGIPFEFPVHPIQETGKRPTAGLDRNLAYIGLVEVLFGYPIDGVVLTTGCDKTTPACLMAAATVNIPAISMSVGPMLNGWHKGERTGSGTIVWKAREMLAAGEIDYPGFIKLVASSAPSTGFCNTMGTATTMNSLAEALGMSLPGSAAIPAPYRDRQESAYRTGLQIVEMVEADRKPSDILTREAFLNAIRVNSAIGGSTNAPIHLIGLARHVGVELSIDDWQEFGRDIPLIVNLQPAGEYLGEDYYRAGGVPAVVSQLMQHGLIHEDALTVNGRTIGDNCRGVQIEDERVILPLDHPMKQAAGFSVLRGNLFDSAVMKLSVISDEFRKRYLSNPDDPNAFEGPVVVFDGPEDYHKRIDDPATGIDDSTILIMRGTGPVGFPGAAEVVNMRPPAELIKAGVHALPCMGDGRQSGTSGSPSILNASPEAAVGGGLALLRTGDRVRIDLNRGEANVLIDDAELDRRRREMESQGGFSYPQSQTPWQEMQRATVGQMAEGAVIEPAVKYQRIAQVFGVPRHNH</sequence>
<keyword evidence="5" id="KW-0456">Lyase</keyword>